<organism evidence="1 2">
    <name type="scientific">Pyrenophora seminiperda CCB06</name>
    <dbReference type="NCBI Taxonomy" id="1302712"/>
    <lineage>
        <taxon>Eukaryota</taxon>
        <taxon>Fungi</taxon>
        <taxon>Dikarya</taxon>
        <taxon>Ascomycota</taxon>
        <taxon>Pezizomycotina</taxon>
        <taxon>Dothideomycetes</taxon>
        <taxon>Pleosporomycetidae</taxon>
        <taxon>Pleosporales</taxon>
        <taxon>Pleosporineae</taxon>
        <taxon>Pleosporaceae</taxon>
        <taxon>Pyrenophora</taxon>
    </lineage>
</organism>
<dbReference type="Proteomes" id="UP000265663">
    <property type="component" value="Unassembled WGS sequence"/>
</dbReference>
<protein>
    <submittedName>
        <fullName evidence="1">Pterin-4-alpha-carbinolamine dehydratase</fullName>
    </submittedName>
</protein>
<dbReference type="InterPro" id="IPR036428">
    <property type="entry name" value="PCD_sf"/>
</dbReference>
<evidence type="ECO:0000313" key="2">
    <source>
        <dbReference type="Proteomes" id="UP000265663"/>
    </source>
</evidence>
<dbReference type="OrthoDB" id="277398at2759"/>
<dbReference type="AlphaFoldDB" id="A0A3M7M015"/>
<keyword evidence="2" id="KW-1185">Reference proteome</keyword>
<dbReference type="GO" id="GO:0006729">
    <property type="term" value="P:tetrahydrobiopterin biosynthetic process"/>
    <property type="evidence" value="ECO:0007669"/>
    <property type="project" value="InterPro"/>
</dbReference>
<reference evidence="1 2" key="1">
    <citation type="journal article" date="2014" name="PLoS ONE">
        <title>De novo Genome Assembly of the Fungal Plant Pathogen Pyrenophora semeniperda.</title>
        <authorList>
            <person name="Soliai M.M."/>
            <person name="Meyer S.E."/>
            <person name="Udall J.A."/>
            <person name="Elzinga D.E."/>
            <person name="Hermansen R.A."/>
            <person name="Bodily P.M."/>
            <person name="Hart A.A."/>
            <person name="Coleman C.E."/>
        </authorList>
    </citation>
    <scope>NUCLEOTIDE SEQUENCE [LARGE SCALE GENOMIC DNA]</scope>
    <source>
        <strain evidence="1 2">CCB06</strain>
        <tissue evidence="1">Mycelium</tissue>
    </source>
</reference>
<proteinExistence type="predicted"/>
<evidence type="ECO:0000313" key="1">
    <source>
        <dbReference type="EMBL" id="RMZ67764.1"/>
    </source>
</evidence>
<dbReference type="EMBL" id="KE747812">
    <property type="protein sequence ID" value="RMZ67764.1"/>
    <property type="molecule type" value="Genomic_DNA"/>
</dbReference>
<name>A0A3M7M015_9PLEO</name>
<gene>
    <name evidence="1" type="ORF">GMOD_00010399</name>
</gene>
<accession>A0A3M7M015</accession>
<sequence>MLAYFVQFTNNLPISTLSRRLLPRSLYPLIRSPPCCHPLASTTSRQLFTTSKMPLKISQGQDEAAITAGVDALREKGWNLVDDKQLAKTYVFKTYTKVSVKEKPHFKKDMHHVIATRVKSANHHPTMISVRLTLFCCNLQ</sequence>
<dbReference type="Gene3D" id="3.30.1360.20">
    <property type="entry name" value="Transcriptional coactivator/pterin dehydratase"/>
    <property type="match status" value="1"/>
</dbReference>
<dbReference type="GO" id="GO:0008124">
    <property type="term" value="F:4-alpha-hydroxytetrahydrobiopterin dehydratase activity"/>
    <property type="evidence" value="ECO:0007669"/>
    <property type="project" value="InterPro"/>
</dbReference>